<gene>
    <name evidence="1" type="ORF">SAMN04487906_2387</name>
</gene>
<organism evidence="1 2">
    <name type="scientific">Zhouia amylolytica</name>
    <dbReference type="NCBI Taxonomy" id="376730"/>
    <lineage>
        <taxon>Bacteria</taxon>
        <taxon>Pseudomonadati</taxon>
        <taxon>Bacteroidota</taxon>
        <taxon>Flavobacteriia</taxon>
        <taxon>Flavobacteriales</taxon>
        <taxon>Flavobacteriaceae</taxon>
        <taxon>Zhouia</taxon>
    </lineage>
</organism>
<dbReference type="EMBL" id="FPAG01000006">
    <property type="protein sequence ID" value="SFS96677.1"/>
    <property type="molecule type" value="Genomic_DNA"/>
</dbReference>
<proteinExistence type="predicted"/>
<accession>A0A1I6U5Y7</accession>
<protein>
    <submittedName>
        <fullName evidence="1">Uncharacterized protein</fullName>
    </submittedName>
</protein>
<sequence length="73" mass="8613">MVSFLEPGLRYHSLYYMTLSYCLSAHVARNRFSNKSIRFVGEHIKNKHQMVFYAFVVCNLKKPKELAIQTKTK</sequence>
<reference evidence="1 2" key="1">
    <citation type="submission" date="2016-10" db="EMBL/GenBank/DDBJ databases">
        <authorList>
            <person name="de Groot N.N."/>
        </authorList>
    </citation>
    <scope>NUCLEOTIDE SEQUENCE [LARGE SCALE GENOMIC DNA]</scope>
    <source>
        <strain evidence="1 2">CGMCC 1.6114</strain>
    </source>
</reference>
<evidence type="ECO:0000313" key="2">
    <source>
        <dbReference type="Proteomes" id="UP000183209"/>
    </source>
</evidence>
<dbReference type="AlphaFoldDB" id="A0A1I6U5Y7"/>
<dbReference type="Proteomes" id="UP000183209">
    <property type="component" value="Unassembled WGS sequence"/>
</dbReference>
<evidence type="ECO:0000313" key="1">
    <source>
        <dbReference type="EMBL" id="SFS96677.1"/>
    </source>
</evidence>
<name>A0A1I6U5Y7_9FLAO</name>